<dbReference type="EMBL" id="JABSTQ010008626">
    <property type="protein sequence ID" value="KAG0434270.1"/>
    <property type="molecule type" value="Genomic_DNA"/>
</dbReference>
<accession>A0AC60QIR7</accession>
<reference evidence="1 2" key="1">
    <citation type="journal article" date="2020" name="Cell">
        <title>Large-Scale Comparative Analyses of Tick Genomes Elucidate Their Genetic Diversity and Vector Capacities.</title>
        <authorList>
            <consortium name="Tick Genome and Microbiome Consortium (TIGMIC)"/>
            <person name="Jia N."/>
            <person name="Wang J."/>
            <person name="Shi W."/>
            <person name="Du L."/>
            <person name="Sun Y."/>
            <person name="Zhan W."/>
            <person name="Jiang J.F."/>
            <person name="Wang Q."/>
            <person name="Zhang B."/>
            <person name="Ji P."/>
            <person name="Bell-Sakyi L."/>
            <person name="Cui X.M."/>
            <person name="Yuan T.T."/>
            <person name="Jiang B.G."/>
            <person name="Yang W.F."/>
            <person name="Lam T.T."/>
            <person name="Chang Q.C."/>
            <person name="Ding S.J."/>
            <person name="Wang X.J."/>
            <person name="Zhu J.G."/>
            <person name="Ruan X.D."/>
            <person name="Zhao L."/>
            <person name="Wei J.T."/>
            <person name="Ye R.Z."/>
            <person name="Que T.C."/>
            <person name="Du C.H."/>
            <person name="Zhou Y.H."/>
            <person name="Cheng J.X."/>
            <person name="Dai P.F."/>
            <person name="Guo W.B."/>
            <person name="Han X.H."/>
            <person name="Huang E.J."/>
            <person name="Li L.F."/>
            <person name="Wei W."/>
            <person name="Gao Y.C."/>
            <person name="Liu J.Z."/>
            <person name="Shao H.Z."/>
            <person name="Wang X."/>
            <person name="Wang C.C."/>
            <person name="Yang T.C."/>
            <person name="Huo Q.B."/>
            <person name="Li W."/>
            <person name="Chen H.Y."/>
            <person name="Chen S.E."/>
            <person name="Zhou L.G."/>
            <person name="Ni X.B."/>
            <person name="Tian J.H."/>
            <person name="Sheng Y."/>
            <person name="Liu T."/>
            <person name="Pan Y.S."/>
            <person name="Xia L.Y."/>
            <person name="Li J."/>
            <person name="Zhao F."/>
            <person name="Cao W.C."/>
        </authorList>
    </citation>
    <scope>NUCLEOTIDE SEQUENCE [LARGE SCALE GENOMIC DNA]</scope>
    <source>
        <strain evidence="1">Iper-2018</strain>
    </source>
</reference>
<name>A0AC60QIR7_IXOPE</name>
<keyword evidence="2" id="KW-1185">Reference proteome</keyword>
<gene>
    <name evidence="1" type="ORF">HPB47_019227</name>
</gene>
<dbReference type="Proteomes" id="UP000805193">
    <property type="component" value="Unassembled WGS sequence"/>
</dbReference>
<protein>
    <submittedName>
        <fullName evidence="1">Uncharacterized protein</fullName>
    </submittedName>
</protein>
<comment type="caution">
    <text evidence="1">The sequence shown here is derived from an EMBL/GenBank/DDBJ whole genome shotgun (WGS) entry which is preliminary data.</text>
</comment>
<proteinExistence type="predicted"/>
<evidence type="ECO:0000313" key="1">
    <source>
        <dbReference type="EMBL" id="KAG0434270.1"/>
    </source>
</evidence>
<organism evidence="1 2">
    <name type="scientific">Ixodes persulcatus</name>
    <name type="common">Taiga tick</name>
    <dbReference type="NCBI Taxonomy" id="34615"/>
    <lineage>
        <taxon>Eukaryota</taxon>
        <taxon>Metazoa</taxon>
        <taxon>Ecdysozoa</taxon>
        <taxon>Arthropoda</taxon>
        <taxon>Chelicerata</taxon>
        <taxon>Arachnida</taxon>
        <taxon>Acari</taxon>
        <taxon>Parasitiformes</taxon>
        <taxon>Ixodida</taxon>
        <taxon>Ixodoidea</taxon>
        <taxon>Ixodidae</taxon>
        <taxon>Ixodinae</taxon>
        <taxon>Ixodes</taxon>
    </lineage>
</organism>
<sequence>MATVAKENVAELIKQQGDVVRKLKAEKAPKEKIDEEVAKLLQLKAQLTDEEPHKFVLKTAKGTRDHGPAQMALRERVFKTIVSCFKRHGGEAIDTPVFELKDTLTGKYGEDSKLIYDLADQGGEILSLRYDLTVPFARYLAMNKIASIKRYHIAKVYRRDNPAMTRGRFREFYQCDFDIAGQFDPMLPDVECVRILTEILRDLGLGDFVVKVNHREILNGMFEFCGVPAESFKTICSSVDKLDKLPWEDVRKEMVEEKGLPEDVADRISQFVVRNGGRDLVDALRSEELGNNASMKRGLDDMKLFFDYCDLYNITNKISFDLSLARGLDYYTGIIFEAVLKEFSNNEVGDPSKESVSVGSVAAGGRYDTLVGMFDSKGRNVPCVGISVGVERIFTLVEAKAKAEQTKLRTNETEVFVASAQKNLVAERMKICSELWDNGLKVEHSYKLSPKLLGQLQYCEERGIPLAIIIGESELQKGIVKLRKVTTREEFEVPRDKLCTEIRNYLTNMNNA</sequence>
<evidence type="ECO:0000313" key="2">
    <source>
        <dbReference type="Proteomes" id="UP000805193"/>
    </source>
</evidence>